<keyword evidence="8" id="KW-1185">Reference proteome</keyword>
<comment type="similarity">
    <text evidence="2 7">Belongs to the tetraspanin (TM4SF) family.</text>
</comment>
<evidence type="ECO:0000313" key="9">
    <source>
        <dbReference type="RefSeq" id="XP_032837199.1"/>
    </source>
</evidence>
<evidence type="ECO:0000256" key="6">
    <source>
        <dbReference type="PIRSR" id="PIRSR002419-1"/>
    </source>
</evidence>
<dbReference type="PIRSF" id="PIRSF002419">
    <property type="entry name" value="Tetraspanin"/>
    <property type="match status" value="1"/>
</dbReference>
<dbReference type="SUPFAM" id="SSF48652">
    <property type="entry name" value="Tetraspanin"/>
    <property type="match status" value="1"/>
</dbReference>
<dbReference type="Gene3D" id="1.10.1450.10">
    <property type="entry name" value="Tetraspanin"/>
    <property type="match status" value="1"/>
</dbReference>
<feature type="transmembrane region" description="Helical" evidence="7">
    <location>
        <begin position="192"/>
        <end position="216"/>
    </location>
</feature>
<feature type="transmembrane region" description="Helical" evidence="7">
    <location>
        <begin position="52"/>
        <end position="74"/>
    </location>
</feature>
<dbReference type="Proteomes" id="UP001318040">
    <property type="component" value="Chromosome 80"/>
</dbReference>
<dbReference type="AlphaFoldDB" id="A0AAJ7XJP5"/>
<feature type="disulfide bond" evidence="6">
    <location>
        <begin position="146"/>
        <end position="163"/>
    </location>
</feature>
<evidence type="ECO:0000256" key="4">
    <source>
        <dbReference type="ARBA" id="ARBA00022989"/>
    </source>
</evidence>
<comment type="subcellular location">
    <subcellularLocation>
        <location evidence="1 7">Membrane</location>
        <topology evidence="1 7">Multi-pass membrane protein</topology>
    </subcellularLocation>
</comment>
<name>A0AAJ7XJP5_PETMA</name>
<evidence type="ECO:0000256" key="5">
    <source>
        <dbReference type="ARBA" id="ARBA00023136"/>
    </source>
</evidence>
<keyword evidence="6" id="KW-1015">Disulfide bond</keyword>
<keyword evidence="3 7" id="KW-0812">Transmembrane</keyword>
<evidence type="ECO:0000256" key="7">
    <source>
        <dbReference type="RuleBase" id="RU361218"/>
    </source>
</evidence>
<dbReference type="Pfam" id="PF00335">
    <property type="entry name" value="Tetraspanin"/>
    <property type="match status" value="1"/>
</dbReference>
<evidence type="ECO:0000256" key="2">
    <source>
        <dbReference type="ARBA" id="ARBA00006840"/>
    </source>
</evidence>
<feature type="transmembrane region" description="Helical" evidence="7">
    <location>
        <begin position="80"/>
        <end position="103"/>
    </location>
</feature>
<protein>
    <recommendedName>
        <fullName evidence="7">Tetraspanin</fullName>
    </recommendedName>
</protein>
<keyword evidence="5 7" id="KW-0472">Membrane</keyword>
<feature type="transmembrane region" description="Helical" evidence="7">
    <location>
        <begin position="6"/>
        <end position="31"/>
    </location>
</feature>
<reference evidence="9" key="1">
    <citation type="submission" date="2025-08" db="UniProtKB">
        <authorList>
            <consortium name="RefSeq"/>
        </authorList>
    </citation>
    <scope>IDENTIFICATION</scope>
    <source>
        <tissue evidence="9">Sperm</tissue>
    </source>
</reference>
<evidence type="ECO:0000313" key="8">
    <source>
        <dbReference type="Proteomes" id="UP001318040"/>
    </source>
</evidence>
<dbReference type="InterPro" id="IPR000301">
    <property type="entry name" value="Tetraspanin_animals"/>
</dbReference>
<proteinExistence type="inferred from homology"/>
<dbReference type="InterPro" id="IPR018499">
    <property type="entry name" value="Tetraspanin/Peripherin"/>
</dbReference>
<dbReference type="PRINTS" id="PR00259">
    <property type="entry name" value="TMFOUR"/>
</dbReference>
<organism evidence="8 9">
    <name type="scientific">Petromyzon marinus</name>
    <name type="common">Sea lamprey</name>
    <dbReference type="NCBI Taxonomy" id="7757"/>
    <lineage>
        <taxon>Eukaryota</taxon>
        <taxon>Metazoa</taxon>
        <taxon>Chordata</taxon>
        <taxon>Craniata</taxon>
        <taxon>Vertebrata</taxon>
        <taxon>Cyclostomata</taxon>
        <taxon>Hyperoartia</taxon>
        <taxon>Petromyzontiformes</taxon>
        <taxon>Petromyzontidae</taxon>
        <taxon>Petromyzon</taxon>
    </lineage>
</organism>
<gene>
    <name evidence="9" type="primary">LOC116958591</name>
</gene>
<sequence length="227" mass="24865">MKCLRFLFFTFNVVLSICGFAVSGSALWLRFDKITENIFSCADTPSIFLKGVYVLIGAGILMILTGFLGCRAVTKESQCMLGTYFLCLLLILVAEVAAGGYSVSNKDKIRQEFKDNYSCLFTKYVKERSSYTKTALIAIHKELNCCATGKVSSTLSSLVPGLCPNDKNIIEAWLKPDMDCNSRIDEIYSQRVYIIAAVGIGFGVMMVAGLVISAMLCGAIRQEANSD</sequence>
<accession>A0AAJ7XJP5</accession>
<dbReference type="RefSeq" id="XP_032837199.1">
    <property type="nucleotide sequence ID" value="XM_032981308.1"/>
</dbReference>
<feature type="disulfide bond" evidence="6">
    <location>
        <begin position="145"/>
        <end position="180"/>
    </location>
</feature>
<dbReference type="PANTHER" id="PTHR19282:SF551">
    <property type="entry name" value="RE08073P-RELATED"/>
    <property type="match status" value="1"/>
</dbReference>
<dbReference type="GO" id="GO:0005886">
    <property type="term" value="C:plasma membrane"/>
    <property type="evidence" value="ECO:0007669"/>
    <property type="project" value="TreeGrafter"/>
</dbReference>
<evidence type="ECO:0000256" key="3">
    <source>
        <dbReference type="ARBA" id="ARBA00022692"/>
    </source>
</evidence>
<dbReference type="KEGG" id="pmrn:116958591"/>
<evidence type="ECO:0000256" key="1">
    <source>
        <dbReference type="ARBA" id="ARBA00004141"/>
    </source>
</evidence>
<dbReference type="InterPro" id="IPR008952">
    <property type="entry name" value="Tetraspanin_EC2_sf"/>
</dbReference>
<keyword evidence="4 7" id="KW-1133">Transmembrane helix</keyword>
<dbReference type="PANTHER" id="PTHR19282">
    <property type="entry name" value="TETRASPANIN"/>
    <property type="match status" value="1"/>
</dbReference>